<name>A0A922MNZ8_SPOEX</name>
<organism evidence="3 4">
    <name type="scientific">Spodoptera exigua</name>
    <name type="common">Beet armyworm</name>
    <name type="synonym">Noctua fulgens</name>
    <dbReference type="NCBI Taxonomy" id="7107"/>
    <lineage>
        <taxon>Eukaryota</taxon>
        <taxon>Metazoa</taxon>
        <taxon>Ecdysozoa</taxon>
        <taxon>Arthropoda</taxon>
        <taxon>Hexapoda</taxon>
        <taxon>Insecta</taxon>
        <taxon>Pterygota</taxon>
        <taxon>Neoptera</taxon>
        <taxon>Endopterygota</taxon>
        <taxon>Lepidoptera</taxon>
        <taxon>Glossata</taxon>
        <taxon>Ditrysia</taxon>
        <taxon>Noctuoidea</taxon>
        <taxon>Noctuidae</taxon>
        <taxon>Amphipyrinae</taxon>
        <taxon>Spodoptera</taxon>
    </lineage>
</organism>
<feature type="region of interest" description="Disordered" evidence="2">
    <location>
        <begin position="1"/>
        <end position="29"/>
    </location>
</feature>
<dbReference type="EMBL" id="JACEFF010000321">
    <property type="protein sequence ID" value="KAH9639652.1"/>
    <property type="molecule type" value="Genomic_DNA"/>
</dbReference>
<feature type="compositionally biased region" description="Basic residues" evidence="2">
    <location>
        <begin position="1"/>
        <end position="15"/>
    </location>
</feature>
<dbReference type="PANTHER" id="PTHR46601:SF1">
    <property type="entry name" value="ADF-H DOMAIN-CONTAINING PROTEIN"/>
    <property type="match status" value="1"/>
</dbReference>
<evidence type="ECO:0000256" key="2">
    <source>
        <dbReference type="SAM" id="MobiDB-lite"/>
    </source>
</evidence>
<sequence length="548" mass="62492">MLRKRLIRSNNKLKKQYTNSPRTKADNLISDPNKKEEVKKALVFAEVMKNNLESNYEKLKTNEEQKVFKENIEPARKTLKNYKMLTKIIQPKLARKVNLSRKLNETKYKVQEDIKLFFESDDNTRMAAGKKECITRKKEKKQKRNTILDVAVWAERGTPPKSFCTYSDCLRHDALGVWGHLVPILKYIENTAPNTDTLHIITDSTCSQYRNKTINFMITKLHWYLKNLVSITWNYTEAGHGKGAPDGVGATLKRTADQIVRYGRDIPDVDTFATEMKKAIKNVVLEYVSEYNIYEKEYFLPSVLLRPFKGMMQVHQIVWNKDSENSIVLRRQSCISENCRNKAVSCFHGKHLGFYNLPMLDSSEKTKRSVIITSNVVIVPAYNTLPLNPDSTLNKDCSELFIEDIGISVPESLFDPPHMQPDSISEVCTESFLQDVVPNPPASWNEAGIDKIMAYEGENNVPKSLSVLATAACNISLKLDLKTTEICPKTFMQDVESKSSVAYNILQLTENQDCELLNEDSSGNIKSFGNQTLVDIYSIDDQVLVDIL</sequence>
<feature type="coiled-coil region" evidence="1">
    <location>
        <begin position="35"/>
        <end position="62"/>
    </location>
</feature>
<evidence type="ECO:0000313" key="4">
    <source>
        <dbReference type="Proteomes" id="UP000814243"/>
    </source>
</evidence>
<accession>A0A922MNZ8</accession>
<keyword evidence="1" id="KW-0175">Coiled coil</keyword>
<gene>
    <name evidence="3" type="ORF">HF086_009105</name>
</gene>
<dbReference type="AlphaFoldDB" id="A0A922MNZ8"/>
<evidence type="ECO:0000256" key="1">
    <source>
        <dbReference type="SAM" id="Coils"/>
    </source>
</evidence>
<proteinExistence type="predicted"/>
<dbReference type="PANTHER" id="PTHR46601">
    <property type="entry name" value="ULP_PROTEASE DOMAIN-CONTAINING PROTEIN"/>
    <property type="match status" value="1"/>
</dbReference>
<comment type="caution">
    <text evidence="3">The sequence shown here is derived from an EMBL/GenBank/DDBJ whole genome shotgun (WGS) entry which is preliminary data.</text>
</comment>
<evidence type="ECO:0000313" key="3">
    <source>
        <dbReference type="EMBL" id="KAH9639652.1"/>
    </source>
</evidence>
<protein>
    <submittedName>
        <fullName evidence="3">Uncharacterized protein</fullName>
    </submittedName>
</protein>
<dbReference type="Proteomes" id="UP000814243">
    <property type="component" value="Unassembled WGS sequence"/>
</dbReference>
<reference evidence="3" key="1">
    <citation type="journal article" date="2021" name="G3 (Bethesda)">
        <title>Genome and transcriptome analysis of the beet armyworm Spodoptera exigua reveals targets for pest control. .</title>
        <authorList>
            <person name="Simon S."/>
            <person name="Breeschoten T."/>
            <person name="Jansen H.J."/>
            <person name="Dirks R.P."/>
            <person name="Schranz M.E."/>
            <person name="Ros V.I.D."/>
        </authorList>
    </citation>
    <scope>NUCLEOTIDE SEQUENCE</scope>
    <source>
        <strain evidence="3">TB_SE_WUR_2020</strain>
    </source>
</reference>